<comment type="subcellular location">
    <subcellularLocation>
        <location evidence="1">Cell membrane</location>
        <topology evidence="1">Multi-pass membrane protein</topology>
    </subcellularLocation>
</comment>
<keyword evidence="5 8" id="KW-0812">Transmembrane</keyword>
<comment type="caution">
    <text evidence="10">The sequence shown here is derived from an EMBL/GenBank/DDBJ whole genome shotgun (WGS) entry which is preliminary data.</text>
</comment>
<feature type="transmembrane region" description="Helical" evidence="8">
    <location>
        <begin position="105"/>
        <end position="126"/>
    </location>
</feature>
<evidence type="ECO:0000313" key="10">
    <source>
        <dbReference type="EMBL" id="NIH55202.1"/>
    </source>
</evidence>
<keyword evidence="7 8" id="KW-0472">Membrane</keyword>
<evidence type="ECO:0000256" key="1">
    <source>
        <dbReference type="ARBA" id="ARBA00004651"/>
    </source>
</evidence>
<feature type="transmembrane region" description="Helical" evidence="8">
    <location>
        <begin position="227"/>
        <end position="247"/>
    </location>
</feature>
<dbReference type="EC" id="2.4.1.-" evidence="10"/>
<dbReference type="GO" id="GO:0009103">
    <property type="term" value="P:lipopolysaccharide biosynthetic process"/>
    <property type="evidence" value="ECO:0007669"/>
    <property type="project" value="UniProtKB-ARBA"/>
</dbReference>
<evidence type="ECO:0000256" key="3">
    <source>
        <dbReference type="ARBA" id="ARBA00022676"/>
    </source>
</evidence>
<feature type="transmembrane region" description="Helical" evidence="8">
    <location>
        <begin position="74"/>
        <end position="93"/>
    </location>
</feature>
<keyword evidence="4 10" id="KW-0808">Transferase</keyword>
<sequence>MTDTRPVVILSNDISPPIHRTPASGNAPARALSKRTIILLGVIAAAVSMAGSWIPSLWGDEAASIMSAERSWESLGRMLTTVDAVHGLYYAFLHVWTDLFGASPFSVRFPSAIAIGVATSGVAVLASRLTRGSVGIVAAIIFMVLPRVTYMGMEARAYAFTMALVVWLFIWFIALVSRQERKALPWVGFAALFALTNVLFIYTTMFVLVFGIIALTMKLDRGTVKRGVISLVAGAAVALPVVAVAFMEREQIAFLHSRVGFNVTNLFVSPFFVDKTLAAIGWGFIVISLVAGITVIIRLRKGLPVNEQLASLFQPTGERMPRLLVVAATWLFLPSILLAIGNAATPLYSPRYLSFLAPAVAMLIALGIVSVARTVKASWLVPVLTIAVVVAASSPYLKQRTPYSRNNGTDWNAIAQTIDEHAQAGDGIIFDTTVRNSRKPRLAMHMYPEPFDGLIDVGLKTPYDQTDGLWDKAYNLDDMAPKLEGLSTVWLVMVKPSYSDNPDRQETYFNTLEAAGFVVEDTLTNHKSTVYKMIRGQ</sequence>
<dbReference type="InterPro" id="IPR050297">
    <property type="entry name" value="LipidA_mod_glycosyltrf_83"/>
</dbReference>
<keyword evidence="11" id="KW-1185">Reference proteome</keyword>
<feature type="transmembrane region" description="Helical" evidence="8">
    <location>
        <begin position="37"/>
        <end position="54"/>
    </location>
</feature>
<dbReference type="RefSeq" id="WP_167152191.1">
    <property type="nucleotide sequence ID" value="NZ_JAAMOX010000003.1"/>
</dbReference>
<evidence type="ECO:0000256" key="2">
    <source>
        <dbReference type="ARBA" id="ARBA00022475"/>
    </source>
</evidence>
<reference evidence="10 11" key="1">
    <citation type="submission" date="2020-02" db="EMBL/GenBank/DDBJ databases">
        <title>Sequencing the genomes of 1000 actinobacteria strains.</title>
        <authorList>
            <person name="Klenk H.-P."/>
        </authorList>
    </citation>
    <scope>NUCLEOTIDE SEQUENCE [LARGE SCALE GENOMIC DNA]</scope>
    <source>
        <strain evidence="10 11">DSM 27960</strain>
    </source>
</reference>
<proteinExistence type="predicted"/>
<feature type="domain" description="Glycosyltransferase RgtA/B/C/D-like" evidence="9">
    <location>
        <begin position="90"/>
        <end position="243"/>
    </location>
</feature>
<evidence type="ECO:0000256" key="8">
    <source>
        <dbReference type="SAM" id="Phobius"/>
    </source>
</evidence>
<keyword evidence="2" id="KW-1003">Cell membrane</keyword>
<feature type="transmembrane region" description="Helical" evidence="8">
    <location>
        <begin position="157"/>
        <end position="177"/>
    </location>
</feature>
<dbReference type="Pfam" id="PF13231">
    <property type="entry name" value="PMT_2"/>
    <property type="match status" value="1"/>
</dbReference>
<feature type="transmembrane region" description="Helical" evidence="8">
    <location>
        <begin position="189"/>
        <end position="215"/>
    </location>
</feature>
<gene>
    <name evidence="10" type="ORF">FHX76_003117</name>
</gene>
<evidence type="ECO:0000259" key="9">
    <source>
        <dbReference type="Pfam" id="PF13231"/>
    </source>
</evidence>
<dbReference type="GO" id="GO:0010041">
    <property type="term" value="P:response to iron(III) ion"/>
    <property type="evidence" value="ECO:0007669"/>
    <property type="project" value="TreeGrafter"/>
</dbReference>
<evidence type="ECO:0000313" key="11">
    <source>
        <dbReference type="Proteomes" id="UP000541033"/>
    </source>
</evidence>
<feature type="transmembrane region" description="Helical" evidence="8">
    <location>
        <begin position="279"/>
        <end position="299"/>
    </location>
</feature>
<dbReference type="GO" id="GO:0005886">
    <property type="term" value="C:plasma membrane"/>
    <property type="evidence" value="ECO:0007669"/>
    <property type="project" value="UniProtKB-SubCell"/>
</dbReference>
<feature type="transmembrane region" description="Helical" evidence="8">
    <location>
        <begin position="320"/>
        <end position="340"/>
    </location>
</feature>
<dbReference type="PANTHER" id="PTHR33908">
    <property type="entry name" value="MANNOSYLTRANSFERASE YKCB-RELATED"/>
    <property type="match status" value="1"/>
</dbReference>
<evidence type="ECO:0000256" key="5">
    <source>
        <dbReference type="ARBA" id="ARBA00022692"/>
    </source>
</evidence>
<evidence type="ECO:0000256" key="7">
    <source>
        <dbReference type="ARBA" id="ARBA00023136"/>
    </source>
</evidence>
<protein>
    <submittedName>
        <fullName evidence="10">Mannosyltransferase</fullName>
        <ecNumber evidence="10">2.4.1.-</ecNumber>
    </submittedName>
</protein>
<feature type="transmembrane region" description="Helical" evidence="8">
    <location>
        <begin position="132"/>
        <end position="150"/>
    </location>
</feature>
<dbReference type="PANTHER" id="PTHR33908:SF3">
    <property type="entry name" value="UNDECAPRENYL PHOSPHATE-ALPHA-4-AMINO-4-DEOXY-L-ARABINOSE ARABINOSYL TRANSFERASE"/>
    <property type="match status" value="1"/>
</dbReference>
<dbReference type="GO" id="GO:0016763">
    <property type="term" value="F:pentosyltransferase activity"/>
    <property type="evidence" value="ECO:0007669"/>
    <property type="project" value="TreeGrafter"/>
</dbReference>
<keyword evidence="6 8" id="KW-1133">Transmembrane helix</keyword>
<dbReference type="InterPro" id="IPR038731">
    <property type="entry name" value="RgtA/B/C-like"/>
</dbReference>
<dbReference type="AlphaFoldDB" id="A0A7X5R4G3"/>
<keyword evidence="3 10" id="KW-0328">Glycosyltransferase</keyword>
<feature type="transmembrane region" description="Helical" evidence="8">
    <location>
        <begin position="352"/>
        <end position="372"/>
    </location>
</feature>
<evidence type="ECO:0000256" key="6">
    <source>
        <dbReference type="ARBA" id="ARBA00022989"/>
    </source>
</evidence>
<dbReference type="EMBL" id="JAAMOX010000003">
    <property type="protein sequence ID" value="NIH55202.1"/>
    <property type="molecule type" value="Genomic_DNA"/>
</dbReference>
<name>A0A7X5R4G3_9MICO</name>
<dbReference type="Proteomes" id="UP000541033">
    <property type="component" value="Unassembled WGS sequence"/>
</dbReference>
<feature type="transmembrane region" description="Helical" evidence="8">
    <location>
        <begin position="379"/>
        <end position="397"/>
    </location>
</feature>
<accession>A0A7X5R4G3</accession>
<evidence type="ECO:0000256" key="4">
    <source>
        <dbReference type="ARBA" id="ARBA00022679"/>
    </source>
</evidence>
<organism evidence="10 11">
    <name type="scientific">Lysinibacter cavernae</name>
    <dbReference type="NCBI Taxonomy" id="1640652"/>
    <lineage>
        <taxon>Bacteria</taxon>
        <taxon>Bacillati</taxon>
        <taxon>Actinomycetota</taxon>
        <taxon>Actinomycetes</taxon>
        <taxon>Micrococcales</taxon>
        <taxon>Microbacteriaceae</taxon>
        <taxon>Lysinibacter</taxon>
    </lineage>
</organism>